<evidence type="ECO:0000313" key="1">
    <source>
        <dbReference type="EMBL" id="MFC6785425.1"/>
    </source>
</evidence>
<comment type="caution">
    <text evidence="1">The sequence shown here is derived from an EMBL/GenBank/DDBJ whole genome shotgun (WGS) entry which is preliminary data.</text>
</comment>
<dbReference type="AlphaFoldDB" id="A0ABD5T863"/>
<organism evidence="1 2">
    <name type="scientific">Halobaculum halobium</name>
    <dbReference type="NCBI Taxonomy" id="3032281"/>
    <lineage>
        <taxon>Archaea</taxon>
        <taxon>Methanobacteriati</taxon>
        <taxon>Methanobacteriota</taxon>
        <taxon>Stenosarchaea group</taxon>
        <taxon>Halobacteria</taxon>
        <taxon>Halobacteriales</taxon>
        <taxon>Haloferacaceae</taxon>
        <taxon>Halobaculum</taxon>
    </lineage>
</organism>
<reference evidence="1 2" key="1">
    <citation type="journal article" date="2019" name="Int. J. Syst. Evol. Microbiol.">
        <title>The Global Catalogue of Microorganisms (GCM) 10K type strain sequencing project: providing services to taxonomists for standard genome sequencing and annotation.</title>
        <authorList>
            <consortium name="The Broad Institute Genomics Platform"/>
            <consortium name="The Broad Institute Genome Sequencing Center for Infectious Disease"/>
            <person name="Wu L."/>
            <person name="Ma J."/>
        </authorList>
    </citation>
    <scope>NUCLEOTIDE SEQUENCE [LARGE SCALE GENOMIC DNA]</scope>
    <source>
        <strain evidence="1 2">SYNS20</strain>
    </source>
</reference>
<dbReference type="RefSeq" id="WP_284062283.1">
    <property type="nucleotide sequence ID" value="NZ_CP126158.1"/>
</dbReference>
<keyword evidence="2" id="KW-1185">Reference proteome</keyword>
<dbReference type="GeneID" id="81208457"/>
<protein>
    <submittedName>
        <fullName evidence="1">Uncharacterized protein</fullName>
    </submittedName>
</protein>
<gene>
    <name evidence="1" type="ORF">ACFQFD_05380</name>
</gene>
<name>A0ABD5T863_9EURY</name>
<sequence length="41" mass="4531">MTAISRLHLLGATVWAYGGGDARVVPWTRSEHFSRFRGEAA</sequence>
<evidence type="ECO:0000313" key="2">
    <source>
        <dbReference type="Proteomes" id="UP001596443"/>
    </source>
</evidence>
<dbReference type="EMBL" id="JBHSWX010000012">
    <property type="protein sequence ID" value="MFC6785425.1"/>
    <property type="molecule type" value="Genomic_DNA"/>
</dbReference>
<accession>A0ABD5T863</accession>
<dbReference type="Proteomes" id="UP001596443">
    <property type="component" value="Unassembled WGS sequence"/>
</dbReference>
<proteinExistence type="predicted"/>